<dbReference type="AlphaFoldDB" id="A0A174L4R3"/>
<protein>
    <submittedName>
        <fullName evidence="4">Glycerol kinase 1</fullName>
        <ecNumber evidence="4">2.7.1.30</ecNumber>
    </submittedName>
</protein>
<dbReference type="Proteomes" id="UP000095512">
    <property type="component" value="Unassembled WGS sequence"/>
</dbReference>
<dbReference type="Pfam" id="PF00370">
    <property type="entry name" value="FGGY_N"/>
    <property type="match status" value="1"/>
</dbReference>
<proteinExistence type="predicted"/>
<dbReference type="SUPFAM" id="SSF53067">
    <property type="entry name" value="Actin-like ATPase domain"/>
    <property type="match status" value="1"/>
</dbReference>
<evidence type="ECO:0000256" key="1">
    <source>
        <dbReference type="ARBA" id="ARBA00022679"/>
    </source>
</evidence>
<dbReference type="GO" id="GO:0004370">
    <property type="term" value="F:glycerol kinase activity"/>
    <property type="evidence" value="ECO:0007669"/>
    <property type="project" value="UniProtKB-EC"/>
</dbReference>
<sequence length="87" mass="9705">MDLTIAIPQEEVDPEKRVSMIEAAIEKKADAIVWQCSGAKDICARVEESGKAEWVRRTTGINLSPYFPASKLAWFMENVRGAPQNNP</sequence>
<keyword evidence="1 4" id="KW-0808">Transferase</keyword>
<evidence type="ECO:0000259" key="3">
    <source>
        <dbReference type="Pfam" id="PF00370"/>
    </source>
</evidence>
<dbReference type="InterPro" id="IPR043129">
    <property type="entry name" value="ATPase_NBD"/>
</dbReference>
<reference evidence="4 5" key="1">
    <citation type="submission" date="2015-09" db="EMBL/GenBank/DDBJ databases">
        <authorList>
            <consortium name="Pathogen Informatics"/>
        </authorList>
    </citation>
    <scope>NUCLEOTIDE SEQUENCE [LARGE SCALE GENOMIC DNA]</scope>
    <source>
        <strain evidence="4 5">2789STDY5834865</strain>
    </source>
</reference>
<organism evidence="4 5">
    <name type="scientific">Enterocloster clostridioformis</name>
    <dbReference type="NCBI Taxonomy" id="1531"/>
    <lineage>
        <taxon>Bacteria</taxon>
        <taxon>Bacillati</taxon>
        <taxon>Bacillota</taxon>
        <taxon>Clostridia</taxon>
        <taxon>Lachnospirales</taxon>
        <taxon>Lachnospiraceae</taxon>
        <taxon>Enterocloster</taxon>
    </lineage>
</organism>
<evidence type="ECO:0000313" key="5">
    <source>
        <dbReference type="Proteomes" id="UP000095512"/>
    </source>
</evidence>
<accession>A0A174L4R3</accession>
<evidence type="ECO:0000256" key="2">
    <source>
        <dbReference type="ARBA" id="ARBA00022777"/>
    </source>
</evidence>
<dbReference type="InterPro" id="IPR018484">
    <property type="entry name" value="FGGY_N"/>
</dbReference>
<dbReference type="PROSITE" id="PS00933">
    <property type="entry name" value="FGGY_KINASES_1"/>
    <property type="match status" value="1"/>
</dbReference>
<dbReference type="GO" id="GO:0005975">
    <property type="term" value="P:carbohydrate metabolic process"/>
    <property type="evidence" value="ECO:0007669"/>
    <property type="project" value="InterPro"/>
</dbReference>
<gene>
    <name evidence="4" type="primary">glpK3</name>
    <name evidence="4" type="ORF">ERS852480_02780</name>
</gene>
<name>A0A174L4R3_9FIRM</name>
<dbReference type="Gene3D" id="3.30.420.40">
    <property type="match status" value="1"/>
</dbReference>
<dbReference type="InterPro" id="IPR018483">
    <property type="entry name" value="Carb_kinase_FGGY_CS"/>
</dbReference>
<keyword evidence="2 4" id="KW-0418">Kinase</keyword>
<dbReference type="EMBL" id="CZAB01000024">
    <property type="protein sequence ID" value="CUP17447.1"/>
    <property type="molecule type" value="Genomic_DNA"/>
</dbReference>
<evidence type="ECO:0000313" key="4">
    <source>
        <dbReference type="EMBL" id="CUP17447.1"/>
    </source>
</evidence>
<dbReference type="EC" id="2.7.1.30" evidence="4"/>
<feature type="domain" description="Carbohydrate kinase FGGY N-terminal" evidence="3">
    <location>
        <begin position="29"/>
        <end position="82"/>
    </location>
</feature>